<evidence type="ECO:0000313" key="7">
    <source>
        <dbReference type="Proteomes" id="UP000584374"/>
    </source>
</evidence>
<evidence type="ECO:0000256" key="3">
    <source>
        <dbReference type="ARBA" id="ARBA00022827"/>
    </source>
</evidence>
<name>A0A840QBH0_9PSEU</name>
<feature type="domain" description="Reductase C-terminal" evidence="5">
    <location>
        <begin position="58"/>
        <end position="133"/>
    </location>
</feature>
<protein>
    <submittedName>
        <fullName evidence="6">NADPH-dependent 2,4-dienoyl-CoA reductase/sulfur reductase-like enzyme</fullName>
    </submittedName>
</protein>
<keyword evidence="4" id="KW-0560">Oxidoreductase</keyword>
<keyword evidence="3" id="KW-0274">FAD</keyword>
<dbReference type="Gene3D" id="3.50.50.60">
    <property type="entry name" value="FAD/NAD(P)-binding domain"/>
    <property type="match status" value="1"/>
</dbReference>
<dbReference type="Gene3D" id="3.30.390.30">
    <property type="match status" value="1"/>
</dbReference>
<dbReference type="SUPFAM" id="SSF55424">
    <property type="entry name" value="FAD/NAD-linked reductases, dimerisation (C-terminal) domain"/>
    <property type="match status" value="1"/>
</dbReference>
<dbReference type="InterPro" id="IPR036188">
    <property type="entry name" value="FAD/NAD-bd_sf"/>
</dbReference>
<keyword evidence="7" id="KW-1185">Reference proteome</keyword>
<organism evidence="6 7">
    <name type="scientific">Saccharopolyspora phatthalungensis</name>
    <dbReference type="NCBI Taxonomy" id="664693"/>
    <lineage>
        <taxon>Bacteria</taxon>
        <taxon>Bacillati</taxon>
        <taxon>Actinomycetota</taxon>
        <taxon>Actinomycetes</taxon>
        <taxon>Pseudonocardiales</taxon>
        <taxon>Pseudonocardiaceae</taxon>
        <taxon>Saccharopolyspora</taxon>
    </lineage>
</organism>
<dbReference type="PANTHER" id="PTHR43557">
    <property type="entry name" value="APOPTOSIS-INDUCING FACTOR 1"/>
    <property type="match status" value="1"/>
</dbReference>
<proteinExistence type="predicted"/>
<gene>
    <name evidence="6" type="ORF">BJ970_004675</name>
</gene>
<comment type="caution">
    <text evidence="6">The sequence shown here is derived from an EMBL/GenBank/DDBJ whole genome shotgun (WGS) entry which is preliminary data.</text>
</comment>
<dbReference type="RefSeq" id="WP_184728155.1">
    <property type="nucleotide sequence ID" value="NZ_JACHIW010000001.1"/>
</dbReference>
<evidence type="ECO:0000256" key="4">
    <source>
        <dbReference type="ARBA" id="ARBA00023002"/>
    </source>
</evidence>
<evidence type="ECO:0000259" key="5">
    <source>
        <dbReference type="Pfam" id="PF14759"/>
    </source>
</evidence>
<keyword evidence="2" id="KW-0285">Flavoprotein</keyword>
<dbReference type="InterPro" id="IPR050446">
    <property type="entry name" value="FAD-oxidoreductase/Apoptosis"/>
</dbReference>
<dbReference type="InterPro" id="IPR016156">
    <property type="entry name" value="FAD/NAD-linked_Rdtase_dimer_sf"/>
</dbReference>
<dbReference type="GO" id="GO:0005737">
    <property type="term" value="C:cytoplasm"/>
    <property type="evidence" value="ECO:0007669"/>
    <property type="project" value="TreeGrafter"/>
</dbReference>
<evidence type="ECO:0000256" key="2">
    <source>
        <dbReference type="ARBA" id="ARBA00022630"/>
    </source>
</evidence>
<accession>A0A840QBH0</accession>
<evidence type="ECO:0000313" key="6">
    <source>
        <dbReference type="EMBL" id="MBB5157141.1"/>
    </source>
</evidence>
<evidence type="ECO:0000256" key="1">
    <source>
        <dbReference type="ARBA" id="ARBA00001974"/>
    </source>
</evidence>
<dbReference type="InterPro" id="IPR028202">
    <property type="entry name" value="Reductase_C"/>
</dbReference>
<comment type="cofactor">
    <cofactor evidence="1">
        <name>FAD</name>
        <dbReference type="ChEBI" id="CHEBI:57692"/>
    </cofactor>
</comment>
<dbReference type="Proteomes" id="UP000584374">
    <property type="component" value="Unassembled WGS sequence"/>
</dbReference>
<dbReference type="GO" id="GO:0016651">
    <property type="term" value="F:oxidoreductase activity, acting on NAD(P)H"/>
    <property type="evidence" value="ECO:0007669"/>
    <property type="project" value="TreeGrafter"/>
</dbReference>
<dbReference type="AlphaFoldDB" id="A0A840QBH0"/>
<dbReference type="EMBL" id="JACHIW010000001">
    <property type="protein sequence ID" value="MBB5157141.1"/>
    <property type="molecule type" value="Genomic_DNA"/>
</dbReference>
<sequence>MTGAAGVVAAGDAANWYNPLYERFMRVEHWTNAIEQGTYAARRPLGTHDPDGFASAPYFWSDQYGMLLQSVGSTAGYDEIEILVRDGEKLLVAYARHGRLICVAGLHAGTAVMSYRCLVSAQATMDTVRAKEHETAEAVRP</sequence>
<dbReference type="Pfam" id="PF14759">
    <property type="entry name" value="Reductase_C"/>
    <property type="match status" value="1"/>
</dbReference>
<dbReference type="PANTHER" id="PTHR43557:SF2">
    <property type="entry name" value="RIESKE DOMAIN-CONTAINING PROTEIN-RELATED"/>
    <property type="match status" value="1"/>
</dbReference>
<dbReference type="SUPFAM" id="SSF51905">
    <property type="entry name" value="FAD/NAD(P)-binding domain"/>
    <property type="match status" value="1"/>
</dbReference>
<reference evidence="6 7" key="1">
    <citation type="submission" date="2020-08" db="EMBL/GenBank/DDBJ databases">
        <title>Sequencing the genomes of 1000 actinobacteria strains.</title>
        <authorList>
            <person name="Klenk H.-P."/>
        </authorList>
    </citation>
    <scope>NUCLEOTIDE SEQUENCE [LARGE SCALE GENOMIC DNA]</scope>
    <source>
        <strain evidence="6 7">DSM 45584</strain>
    </source>
</reference>